<proteinExistence type="predicted"/>
<evidence type="ECO:0000313" key="2">
    <source>
        <dbReference type="EMBL" id="PQO26855.1"/>
    </source>
</evidence>
<dbReference type="OrthoDB" id="288217at2"/>
<dbReference type="RefSeq" id="WP_105359981.1">
    <property type="nucleotide sequence ID" value="NZ_PUIB01000029.1"/>
</dbReference>
<protein>
    <submittedName>
        <fullName evidence="2">Uncharacterized protein</fullName>
    </submittedName>
</protein>
<comment type="caution">
    <text evidence="2">The sequence shown here is derived from an EMBL/GenBank/DDBJ whole genome shotgun (WGS) entry which is preliminary data.</text>
</comment>
<dbReference type="EMBL" id="PUIB01000029">
    <property type="protein sequence ID" value="PQO26855.1"/>
    <property type="molecule type" value="Genomic_DNA"/>
</dbReference>
<evidence type="ECO:0000313" key="3">
    <source>
        <dbReference type="Proteomes" id="UP000239388"/>
    </source>
</evidence>
<reference evidence="2 3" key="1">
    <citation type="submission" date="2018-02" db="EMBL/GenBank/DDBJ databases">
        <title>Comparative genomes isolates from brazilian mangrove.</title>
        <authorList>
            <person name="Araujo J.E."/>
            <person name="Taketani R.G."/>
            <person name="Silva M.C.P."/>
            <person name="Loureco M.V."/>
            <person name="Andreote F.D."/>
        </authorList>
    </citation>
    <scope>NUCLEOTIDE SEQUENCE [LARGE SCALE GENOMIC DNA]</scope>
    <source>
        <strain evidence="2 3">NAP PRIS-MGV</strain>
    </source>
</reference>
<feature type="signal peptide" evidence="1">
    <location>
        <begin position="1"/>
        <end position="23"/>
    </location>
</feature>
<gene>
    <name evidence="2" type="ORF">C5Y98_29225</name>
</gene>
<organism evidence="2 3">
    <name type="scientific">Blastopirellula marina</name>
    <dbReference type="NCBI Taxonomy" id="124"/>
    <lineage>
        <taxon>Bacteria</taxon>
        <taxon>Pseudomonadati</taxon>
        <taxon>Planctomycetota</taxon>
        <taxon>Planctomycetia</taxon>
        <taxon>Pirellulales</taxon>
        <taxon>Pirellulaceae</taxon>
        <taxon>Blastopirellula</taxon>
    </lineage>
</organism>
<keyword evidence="1" id="KW-0732">Signal</keyword>
<name>A0A2S8F3W9_9BACT</name>
<evidence type="ECO:0000256" key="1">
    <source>
        <dbReference type="SAM" id="SignalP"/>
    </source>
</evidence>
<feature type="chain" id="PRO_5015622493" evidence="1">
    <location>
        <begin position="24"/>
        <end position="136"/>
    </location>
</feature>
<dbReference type="AlphaFoldDB" id="A0A2S8F3W9"/>
<sequence length="136" mass="14794">MIRTVLLPALLLALVASFGTAKAASLEPSCCAPEPVSCCEPCTPPCIKYRDHHRLCKKVCCTCEPPVKMVLVVEKPCTECAFEVPVCVPACCTGAPTVCAHPGILGRKVVEYEWCCGFRVKMVFTHCGDLIVHSYY</sequence>
<dbReference type="Proteomes" id="UP000239388">
    <property type="component" value="Unassembled WGS sequence"/>
</dbReference>
<accession>A0A2S8F3W9</accession>